<feature type="region of interest" description="Disordered" evidence="6">
    <location>
        <begin position="80"/>
        <end position="112"/>
    </location>
</feature>
<keyword evidence="3" id="KW-0675">Receptor</keyword>
<sequence length="210" mass="22597">MTLPPPHETDTKQGQGHTMTWVDLVAPTVAAAVRAQRGVALLLIAMNLTWFAKSPRNSKSNPPISESQGMNQIEASGAVFRRRARSGRSPARPRAAPPSSSDQRASDRGPRQLPAAAWPLSRWGSLHFSSNGDLQLINGSGVVLWSSKPDGQRITTAALQESGNLLLRSTSANHRGKEASARRSPPDLAPCAAFPTVPVRRREGQTKKSE</sequence>
<dbReference type="EC" id="2.7.11.1" evidence="2"/>
<reference evidence="7 8" key="1">
    <citation type="submission" date="2019-11" db="EMBL/GenBank/DDBJ databases">
        <title>Whole genome sequence of Oryza granulata.</title>
        <authorList>
            <person name="Li W."/>
        </authorList>
    </citation>
    <scope>NUCLEOTIDE SEQUENCE [LARGE SCALE GENOMIC DNA]</scope>
    <source>
        <strain evidence="8">cv. Menghai</strain>
        <tissue evidence="7">Leaf</tissue>
    </source>
</reference>
<dbReference type="SUPFAM" id="SSF51110">
    <property type="entry name" value="alpha-D-mannose-specific plant lectins"/>
    <property type="match status" value="1"/>
</dbReference>
<dbReference type="GO" id="GO:0004674">
    <property type="term" value="F:protein serine/threonine kinase activity"/>
    <property type="evidence" value="ECO:0007669"/>
    <property type="project" value="UniProtKB-EC"/>
</dbReference>
<comment type="catalytic activity">
    <reaction evidence="5">
        <text>L-seryl-[protein] + ATP = O-phospho-L-seryl-[protein] + ADP + H(+)</text>
        <dbReference type="Rhea" id="RHEA:17989"/>
        <dbReference type="Rhea" id="RHEA-COMP:9863"/>
        <dbReference type="Rhea" id="RHEA-COMP:11604"/>
        <dbReference type="ChEBI" id="CHEBI:15378"/>
        <dbReference type="ChEBI" id="CHEBI:29999"/>
        <dbReference type="ChEBI" id="CHEBI:30616"/>
        <dbReference type="ChEBI" id="CHEBI:83421"/>
        <dbReference type="ChEBI" id="CHEBI:456216"/>
        <dbReference type="EC" id="2.7.11.1"/>
    </reaction>
</comment>
<keyword evidence="8" id="KW-1185">Reference proteome</keyword>
<dbReference type="InterPro" id="IPR036426">
    <property type="entry name" value="Bulb-type_lectin_dom_sf"/>
</dbReference>
<dbReference type="GO" id="GO:0016020">
    <property type="term" value="C:membrane"/>
    <property type="evidence" value="ECO:0007669"/>
    <property type="project" value="UniProtKB-SubCell"/>
</dbReference>
<comment type="subcellular location">
    <subcellularLocation>
        <location evidence="1">Membrane</location>
        <topology evidence="1">Single-pass type I membrane protein</topology>
    </subcellularLocation>
</comment>
<evidence type="ECO:0000256" key="4">
    <source>
        <dbReference type="ARBA" id="ARBA00047899"/>
    </source>
</evidence>
<feature type="region of interest" description="Disordered" evidence="6">
    <location>
        <begin position="173"/>
        <end position="210"/>
    </location>
</feature>
<dbReference type="AlphaFoldDB" id="A0A6G1EX00"/>
<dbReference type="Gene3D" id="2.90.10.10">
    <property type="entry name" value="Bulb-type lectin domain"/>
    <property type="match status" value="1"/>
</dbReference>
<evidence type="ECO:0000256" key="1">
    <source>
        <dbReference type="ARBA" id="ARBA00004479"/>
    </source>
</evidence>
<dbReference type="EMBL" id="SPHZ02000002">
    <property type="protein sequence ID" value="KAF0929135.1"/>
    <property type="molecule type" value="Genomic_DNA"/>
</dbReference>
<evidence type="ECO:0000313" key="8">
    <source>
        <dbReference type="Proteomes" id="UP000479710"/>
    </source>
</evidence>
<protein>
    <recommendedName>
        <fullName evidence="2">non-specific serine/threonine protein kinase</fullName>
        <ecNumber evidence="2">2.7.11.1</ecNumber>
    </recommendedName>
</protein>
<dbReference type="Proteomes" id="UP000479710">
    <property type="component" value="Unassembled WGS sequence"/>
</dbReference>
<accession>A0A6G1EX00</accession>
<proteinExistence type="predicted"/>
<feature type="compositionally biased region" description="Low complexity" evidence="6">
    <location>
        <begin position="87"/>
        <end position="103"/>
    </location>
</feature>
<name>A0A6G1EX00_9ORYZ</name>
<evidence type="ECO:0000313" key="7">
    <source>
        <dbReference type="EMBL" id="KAF0929135.1"/>
    </source>
</evidence>
<organism evidence="7 8">
    <name type="scientific">Oryza meyeriana var. granulata</name>
    <dbReference type="NCBI Taxonomy" id="110450"/>
    <lineage>
        <taxon>Eukaryota</taxon>
        <taxon>Viridiplantae</taxon>
        <taxon>Streptophyta</taxon>
        <taxon>Embryophyta</taxon>
        <taxon>Tracheophyta</taxon>
        <taxon>Spermatophyta</taxon>
        <taxon>Magnoliopsida</taxon>
        <taxon>Liliopsida</taxon>
        <taxon>Poales</taxon>
        <taxon>Poaceae</taxon>
        <taxon>BOP clade</taxon>
        <taxon>Oryzoideae</taxon>
        <taxon>Oryzeae</taxon>
        <taxon>Oryzinae</taxon>
        <taxon>Oryza</taxon>
        <taxon>Oryza meyeriana</taxon>
    </lineage>
</organism>
<feature type="compositionally biased region" description="Basic and acidic residues" evidence="6">
    <location>
        <begin position="175"/>
        <end position="185"/>
    </location>
</feature>
<evidence type="ECO:0000256" key="5">
    <source>
        <dbReference type="ARBA" id="ARBA00048679"/>
    </source>
</evidence>
<evidence type="ECO:0000256" key="6">
    <source>
        <dbReference type="SAM" id="MobiDB-lite"/>
    </source>
</evidence>
<gene>
    <name evidence="7" type="ORF">E2562_015233</name>
</gene>
<feature type="compositionally biased region" description="Basic and acidic residues" evidence="6">
    <location>
        <begin position="200"/>
        <end position="210"/>
    </location>
</feature>
<evidence type="ECO:0000256" key="3">
    <source>
        <dbReference type="ARBA" id="ARBA00023170"/>
    </source>
</evidence>
<evidence type="ECO:0000256" key="2">
    <source>
        <dbReference type="ARBA" id="ARBA00012513"/>
    </source>
</evidence>
<comment type="catalytic activity">
    <reaction evidence="4">
        <text>L-threonyl-[protein] + ATP = O-phospho-L-threonyl-[protein] + ADP + H(+)</text>
        <dbReference type="Rhea" id="RHEA:46608"/>
        <dbReference type="Rhea" id="RHEA-COMP:11060"/>
        <dbReference type="Rhea" id="RHEA-COMP:11605"/>
        <dbReference type="ChEBI" id="CHEBI:15378"/>
        <dbReference type="ChEBI" id="CHEBI:30013"/>
        <dbReference type="ChEBI" id="CHEBI:30616"/>
        <dbReference type="ChEBI" id="CHEBI:61977"/>
        <dbReference type="ChEBI" id="CHEBI:456216"/>
        <dbReference type="EC" id="2.7.11.1"/>
    </reaction>
</comment>
<comment type="caution">
    <text evidence="7">The sequence shown here is derived from an EMBL/GenBank/DDBJ whole genome shotgun (WGS) entry which is preliminary data.</text>
</comment>